<sequence length="208" mass="22983">MGSYNPTADGSTGDEAAYLYAMQLTSFFAFPMTLKVVIELKLLEAISLVGPGAQHSPSKHIYCLLFISNPQAPVMLERILRLLACYSILTCALSAHLTEKLFCSDTGRIRTSGMLGILVVPSGIDRDSVSARYQLRIRRGAFLLESECVWCPHRIIFPSGERRYGAAHACKFLTPNADGASMAALYLMTQDGELVLSQGYGDRRWYFV</sequence>
<accession>A0AAV7GMD7</accession>
<dbReference type="InterPro" id="IPR016461">
    <property type="entry name" value="COMT-like"/>
</dbReference>
<keyword evidence="6" id="KW-1185">Reference proteome</keyword>
<organism evidence="5 6">
    <name type="scientific">Dendrobium chrysotoxum</name>
    <name type="common">Orchid</name>
    <dbReference type="NCBI Taxonomy" id="161865"/>
    <lineage>
        <taxon>Eukaryota</taxon>
        <taxon>Viridiplantae</taxon>
        <taxon>Streptophyta</taxon>
        <taxon>Embryophyta</taxon>
        <taxon>Tracheophyta</taxon>
        <taxon>Spermatophyta</taxon>
        <taxon>Magnoliopsida</taxon>
        <taxon>Liliopsida</taxon>
        <taxon>Asparagales</taxon>
        <taxon>Orchidaceae</taxon>
        <taxon>Epidendroideae</taxon>
        <taxon>Malaxideae</taxon>
        <taxon>Dendrobiinae</taxon>
        <taxon>Dendrobium</taxon>
    </lineage>
</organism>
<dbReference type="GO" id="GO:0008168">
    <property type="term" value="F:methyltransferase activity"/>
    <property type="evidence" value="ECO:0007669"/>
    <property type="project" value="UniProtKB-KW"/>
</dbReference>
<keyword evidence="2" id="KW-0808">Transferase</keyword>
<gene>
    <name evidence="5" type="ORF">IEQ34_014614</name>
</gene>
<protein>
    <recommendedName>
        <fullName evidence="4">O-methyltransferase dimerisation domain-containing protein</fullName>
    </recommendedName>
</protein>
<name>A0AAV7GMD7_DENCH</name>
<dbReference type="FunFam" id="1.10.10.10:FF:000357">
    <property type="entry name" value="Caffeic acid 3-O-methyltransferase"/>
    <property type="match status" value="1"/>
</dbReference>
<dbReference type="Pfam" id="PF08100">
    <property type="entry name" value="Dimerisation"/>
    <property type="match status" value="1"/>
</dbReference>
<proteinExistence type="predicted"/>
<evidence type="ECO:0000313" key="5">
    <source>
        <dbReference type="EMBL" id="KAH0456707.1"/>
    </source>
</evidence>
<dbReference type="SUPFAM" id="SSF46785">
    <property type="entry name" value="Winged helix' DNA-binding domain"/>
    <property type="match status" value="1"/>
</dbReference>
<dbReference type="AlphaFoldDB" id="A0AAV7GMD7"/>
<dbReference type="EMBL" id="JAGFBR010000013">
    <property type="protein sequence ID" value="KAH0456707.1"/>
    <property type="molecule type" value="Genomic_DNA"/>
</dbReference>
<evidence type="ECO:0000256" key="2">
    <source>
        <dbReference type="ARBA" id="ARBA00022679"/>
    </source>
</evidence>
<evidence type="ECO:0000259" key="4">
    <source>
        <dbReference type="Pfam" id="PF08100"/>
    </source>
</evidence>
<keyword evidence="3" id="KW-0949">S-adenosyl-L-methionine</keyword>
<comment type="caution">
    <text evidence="5">The sequence shown here is derived from an EMBL/GenBank/DDBJ whole genome shotgun (WGS) entry which is preliminary data.</text>
</comment>
<dbReference type="InterPro" id="IPR012967">
    <property type="entry name" value="COMT_dimerisation"/>
</dbReference>
<evidence type="ECO:0000256" key="3">
    <source>
        <dbReference type="ARBA" id="ARBA00022691"/>
    </source>
</evidence>
<evidence type="ECO:0000256" key="1">
    <source>
        <dbReference type="ARBA" id="ARBA00022603"/>
    </source>
</evidence>
<dbReference type="InterPro" id="IPR036388">
    <property type="entry name" value="WH-like_DNA-bd_sf"/>
</dbReference>
<keyword evidence="1" id="KW-0489">Methyltransferase</keyword>
<dbReference type="Proteomes" id="UP000775213">
    <property type="component" value="Unassembled WGS sequence"/>
</dbReference>
<dbReference type="InterPro" id="IPR036390">
    <property type="entry name" value="WH_DNA-bd_sf"/>
</dbReference>
<evidence type="ECO:0000313" key="6">
    <source>
        <dbReference type="Proteomes" id="UP000775213"/>
    </source>
</evidence>
<dbReference type="PANTHER" id="PTHR11746">
    <property type="entry name" value="O-METHYLTRANSFERASE"/>
    <property type="match status" value="1"/>
</dbReference>
<dbReference type="GO" id="GO:0032259">
    <property type="term" value="P:methylation"/>
    <property type="evidence" value="ECO:0007669"/>
    <property type="project" value="UniProtKB-KW"/>
</dbReference>
<dbReference type="GO" id="GO:0046983">
    <property type="term" value="F:protein dimerization activity"/>
    <property type="evidence" value="ECO:0007669"/>
    <property type="project" value="InterPro"/>
</dbReference>
<dbReference type="Gene3D" id="1.10.10.10">
    <property type="entry name" value="Winged helix-like DNA-binding domain superfamily/Winged helix DNA-binding domain"/>
    <property type="match status" value="1"/>
</dbReference>
<reference evidence="5 6" key="1">
    <citation type="journal article" date="2021" name="Hortic Res">
        <title>Chromosome-scale assembly of the Dendrobium chrysotoxum genome enhances the understanding of orchid evolution.</title>
        <authorList>
            <person name="Zhang Y."/>
            <person name="Zhang G.Q."/>
            <person name="Zhang D."/>
            <person name="Liu X.D."/>
            <person name="Xu X.Y."/>
            <person name="Sun W.H."/>
            <person name="Yu X."/>
            <person name="Zhu X."/>
            <person name="Wang Z.W."/>
            <person name="Zhao X."/>
            <person name="Zhong W.Y."/>
            <person name="Chen H."/>
            <person name="Yin W.L."/>
            <person name="Huang T."/>
            <person name="Niu S.C."/>
            <person name="Liu Z.J."/>
        </authorList>
    </citation>
    <scope>NUCLEOTIDE SEQUENCE [LARGE SCALE GENOMIC DNA]</scope>
    <source>
        <strain evidence="5">Lindl</strain>
    </source>
</reference>
<feature type="domain" description="O-methyltransferase dimerisation" evidence="4">
    <location>
        <begin position="22"/>
        <end position="94"/>
    </location>
</feature>